<dbReference type="AlphaFoldDB" id="Q7VC59"/>
<evidence type="ECO:0000313" key="1">
    <source>
        <dbReference type="EMBL" id="AAP99927.1"/>
    </source>
</evidence>
<organism evidence="1 2">
    <name type="scientific">Prochlorococcus marinus (strain SARG / CCMP1375 / SS120)</name>
    <dbReference type="NCBI Taxonomy" id="167539"/>
    <lineage>
        <taxon>Bacteria</taxon>
        <taxon>Bacillati</taxon>
        <taxon>Cyanobacteriota</taxon>
        <taxon>Cyanophyceae</taxon>
        <taxon>Synechococcales</taxon>
        <taxon>Prochlorococcaceae</taxon>
        <taxon>Prochlorococcus</taxon>
    </lineage>
</organism>
<dbReference type="HOGENOM" id="CLU_186106_0_0_3"/>
<dbReference type="EnsemblBacteria" id="AAP99927">
    <property type="protein sequence ID" value="AAP99927"/>
    <property type="gene ID" value="Pro_0883"/>
</dbReference>
<evidence type="ECO:0000313" key="2">
    <source>
        <dbReference type="Proteomes" id="UP000001420"/>
    </source>
</evidence>
<proteinExistence type="predicted"/>
<sequence>MYNSLTISDSLIGSLCREIDYIRERYKQVTNSLQNCKNQLLKVRLDKEITELKHRQSELQHISNEFINNAELSISKQFLYELCQRPLDYIYKK</sequence>
<protein>
    <submittedName>
        <fullName evidence="1">Uncharacterized protein</fullName>
    </submittedName>
</protein>
<dbReference type="EMBL" id="AE017126">
    <property type="protein sequence ID" value="AAP99927.1"/>
    <property type="molecule type" value="Genomic_DNA"/>
</dbReference>
<gene>
    <name evidence="1" type="ordered locus">Pro_0883</name>
</gene>
<dbReference type="STRING" id="167539.Pro_0883"/>
<name>Q7VC59_PROMA</name>
<dbReference type="PATRIC" id="fig|167539.5.peg.932"/>
<dbReference type="OrthoDB" id="542466at2"/>
<accession>Q7VC59</accession>
<dbReference type="Proteomes" id="UP000001420">
    <property type="component" value="Chromosome"/>
</dbReference>
<keyword evidence="2" id="KW-1185">Reference proteome</keyword>
<dbReference type="KEGG" id="pma:Pro_0883"/>
<reference evidence="1 2" key="1">
    <citation type="journal article" date="2003" name="Proc. Natl. Acad. Sci. U.S.A.">
        <title>Genome sequence of the cyanobacterium Prochlorococcus marinus SS120, a nearly minimal oxyphototrophic genome.</title>
        <authorList>
            <person name="Dufresne A."/>
            <person name="Salanoubat M."/>
            <person name="Partensky F."/>
            <person name="Artiguenave F."/>
            <person name="Axmann I.M."/>
            <person name="Barbe V."/>
            <person name="Duprat S."/>
            <person name="Galperin M.Y."/>
            <person name="Koonin E.V."/>
            <person name="Le Gall F."/>
            <person name="Makarova K.S."/>
            <person name="Ostrowski M."/>
            <person name="Oztas S."/>
            <person name="Robert C."/>
            <person name="Rogozin I.B."/>
            <person name="Scanlan D.J."/>
            <person name="Tandeau de Marsac N."/>
            <person name="Weissenbach J."/>
            <person name="Wincker P."/>
            <person name="Wolf Y.I."/>
            <person name="Hess W.R."/>
        </authorList>
    </citation>
    <scope>NUCLEOTIDE SEQUENCE [LARGE SCALE GENOMIC DNA]</scope>
    <source>
        <strain evidence="2">SARG / CCMP1375 / SS120</strain>
    </source>
</reference>